<dbReference type="CDD" id="cd06453">
    <property type="entry name" value="SufS_like"/>
    <property type="match status" value="1"/>
</dbReference>
<dbReference type="AlphaFoldDB" id="A0A9X8R8Z4"/>
<evidence type="ECO:0000313" key="10">
    <source>
        <dbReference type="EMBL" id="SIR26581.1"/>
    </source>
</evidence>
<evidence type="ECO:0000259" key="9">
    <source>
        <dbReference type="Pfam" id="PF00266"/>
    </source>
</evidence>
<dbReference type="Proteomes" id="UP000185829">
    <property type="component" value="Unassembled WGS sequence"/>
</dbReference>
<dbReference type="InterPro" id="IPR015422">
    <property type="entry name" value="PyrdxlP-dep_Trfase_small"/>
</dbReference>
<evidence type="ECO:0000256" key="1">
    <source>
        <dbReference type="ARBA" id="ARBA00001933"/>
    </source>
</evidence>
<feature type="domain" description="Aminotransferase class V" evidence="9">
    <location>
        <begin position="23"/>
        <end position="394"/>
    </location>
</feature>
<evidence type="ECO:0000256" key="6">
    <source>
        <dbReference type="ARBA" id="ARBA00050776"/>
    </source>
</evidence>
<dbReference type="PANTHER" id="PTHR43586:SF8">
    <property type="entry name" value="CYSTEINE DESULFURASE 1, CHLOROPLASTIC"/>
    <property type="match status" value="1"/>
</dbReference>
<protein>
    <recommendedName>
        <fullName evidence="3 8">Cysteine desulfurase</fullName>
        <ecNumber evidence="3 8">2.8.1.7</ecNumber>
    </recommendedName>
</protein>
<evidence type="ECO:0000256" key="7">
    <source>
        <dbReference type="RuleBase" id="RU004504"/>
    </source>
</evidence>
<dbReference type="GO" id="GO:0030170">
    <property type="term" value="F:pyridoxal phosphate binding"/>
    <property type="evidence" value="ECO:0007669"/>
    <property type="project" value="UniProtKB-UniRule"/>
</dbReference>
<dbReference type="InterPro" id="IPR020578">
    <property type="entry name" value="Aminotrans_V_PyrdxlP_BS"/>
</dbReference>
<reference evidence="10 11" key="1">
    <citation type="submission" date="2017-01" db="EMBL/GenBank/DDBJ databases">
        <authorList>
            <person name="Varghese N."/>
            <person name="Submissions S."/>
        </authorList>
    </citation>
    <scope>NUCLEOTIDE SEQUENCE [LARGE SCALE GENOMIC DNA]</scope>
    <source>
        <strain evidence="10 11">RUG2-6</strain>
    </source>
</reference>
<dbReference type="GO" id="GO:0016829">
    <property type="term" value="F:lyase activity"/>
    <property type="evidence" value="ECO:0007669"/>
    <property type="project" value="UniProtKB-KW"/>
</dbReference>
<proteinExistence type="inferred from homology"/>
<dbReference type="InterPro" id="IPR015424">
    <property type="entry name" value="PyrdxlP-dep_Trfase"/>
</dbReference>
<evidence type="ECO:0000256" key="8">
    <source>
        <dbReference type="RuleBase" id="RU004506"/>
    </source>
</evidence>
<comment type="cofactor">
    <cofactor evidence="1 7">
        <name>pyridoxal 5'-phosphate</name>
        <dbReference type="ChEBI" id="CHEBI:597326"/>
    </cofactor>
</comment>
<dbReference type="EMBL" id="FTMX01000003">
    <property type="protein sequence ID" value="SIR26581.1"/>
    <property type="molecule type" value="Genomic_DNA"/>
</dbReference>
<evidence type="ECO:0000256" key="4">
    <source>
        <dbReference type="ARBA" id="ARBA00022679"/>
    </source>
</evidence>
<dbReference type="InterPro" id="IPR000192">
    <property type="entry name" value="Aminotrans_V_dom"/>
</dbReference>
<dbReference type="Gene3D" id="3.40.640.10">
    <property type="entry name" value="Type I PLP-dependent aspartate aminotransferase-like (Major domain)"/>
    <property type="match status" value="1"/>
</dbReference>
<comment type="similarity">
    <text evidence="2 8">Belongs to the class-V pyridoxal-phosphate-dependent aminotransferase family. Csd subfamily.</text>
</comment>
<comment type="function">
    <text evidence="8">Catalyzes the removal of elemental sulfur and selenium atoms from L-cysteine, L-cystine, L-selenocysteine, and L-selenocystine to produce L-alanine.</text>
</comment>
<dbReference type="GO" id="GO:0006534">
    <property type="term" value="P:cysteine metabolic process"/>
    <property type="evidence" value="ECO:0007669"/>
    <property type="project" value="UniProtKB-UniRule"/>
</dbReference>
<dbReference type="PROSITE" id="PS00595">
    <property type="entry name" value="AA_TRANSFER_CLASS_5"/>
    <property type="match status" value="1"/>
</dbReference>
<dbReference type="RefSeq" id="WP_076368172.1">
    <property type="nucleotide sequence ID" value="NZ_CP126106.1"/>
</dbReference>
<dbReference type="InterPro" id="IPR016454">
    <property type="entry name" value="Cysteine_dSase"/>
</dbReference>
<comment type="catalytic activity">
    <reaction evidence="6 8">
        <text>(sulfur carrier)-H + L-cysteine = (sulfur carrier)-SH + L-alanine</text>
        <dbReference type="Rhea" id="RHEA:43892"/>
        <dbReference type="Rhea" id="RHEA-COMP:14737"/>
        <dbReference type="Rhea" id="RHEA-COMP:14739"/>
        <dbReference type="ChEBI" id="CHEBI:29917"/>
        <dbReference type="ChEBI" id="CHEBI:35235"/>
        <dbReference type="ChEBI" id="CHEBI:57972"/>
        <dbReference type="ChEBI" id="CHEBI:64428"/>
        <dbReference type="EC" id="2.8.1.7"/>
    </reaction>
</comment>
<dbReference type="Pfam" id="PF00266">
    <property type="entry name" value="Aminotran_5"/>
    <property type="match status" value="1"/>
</dbReference>
<dbReference type="NCBIfam" id="TIGR01979">
    <property type="entry name" value="sufS"/>
    <property type="match status" value="1"/>
</dbReference>
<evidence type="ECO:0000256" key="5">
    <source>
        <dbReference type="ARBA" id="ARBA00022898"/>
    </source>
</evidence>
<dbReference type="Gene3D" id="3.90.1150.10">
    <property type="entry name" value="Aspartate Aminotransferase, domain 1"/>
    <property type="match status" value="1"/>
</dbReference>
<keyword evidence="4 8" id="KW-0808">Transferase</keyword>
<evidence type="ECO:0000256" key="2">
    <source>
        <dbReference type="ARBA" id="ARBA00010447"/>
    </source>
</evidence>
<name>A0A9X8R8Z4_9BACI</name>
<dbReference type="EC" id="2.8.1.7" evidence="3 8"/>
<organism evidence="10 11">
    <name type="scientific">Peribacillus simplex</name>
    <dbReference type="NCBI Taxonomy" id="1478"/>
    <lineage>
        <taxon>Bacteria</taxon>
        <taxon>Bacillati</taxon>
        <taxon>Bacillota</taxon>
        <taxon>Bacilli</taxon>
        <taxon>Bacillales</taxon>
        <taxon>Bacillaceae</taxon>
        <taxon>Peribacillus</taxon>
    </lineage>
</organism>
<comment type="caution">
    <text evidence="10">The sequence shown here is derived from an EMBL/GenBank/DDBJ whole genome shotgun (WGS) entry which is preliminary data.</text>
</comment>
<keyword evidence="10" id="KW-0456">Lyase</keyword>
<dbReference type="PANTHER" id="PTHR43586">
    <property type="entry name" value="CYSTEINE DESULFURASE"/>
    <property type="match status" value="1"/>
</dbReference>
<dbReference type="InterPro" id="IPR015421">
    <property type="entry name" value="PyrdxlP-dep_Trfase_major"/>
</dbReference>
<dbReference type="SUPFAM" id="SSF53383">
    <property type="entry name" value="PLP-dependent transferases"/>
    <property type="match status" value="1"/>
</dbReference>
<dbReference type="PIRSF" id="PIRSF005572">
    <property type="entry name" value="NifS"/>
    <property type="match status" value="1"/>
</dbReference>
<keyword evidence="5 8" id="KW-0663">Pyridoxal phosphate</keyword>
<gene>
    <name evidence="10" type="ORF">SAMN05878482_103163</name>
</gene>
<accession>A0A9X8R8Z4</accession>
<dbReference type="InterPro" id="IPR010970">
    <property type="entry name" value="Cys_dSase_SufS"/>
</dbReference>
<evidence type="ECO:0000256" key="3">
    <source>
        <dbReference type="ARBA" id="ARBA00012239"/>
    </source>
</evidence>
<evidence type="ECO:0000313" key="11">
    <source>
        <dbReference type="Proteomes" id="UP000185829"/>
    </source>
</evidence>
<sequence>MNPYEIRKLFPILDQEVNGQPLVYLDSAATSQKPAAVIEAIEQYYRGYNSNVHRGVHTLGTKATDAYEGAREKVRKFINASSTEEIIFTRGTTTSLNTVARSYGGANIKEGDEIVISYMEHHSNIIPWQQLAKEKGAVLKYIPLQEDCTISLDDVRATITDATKIVSIMQVSNVLGVINPVKEIAKIAHEHGAVMVVDGAQSTPHLKVDVRDLDCDFFAFSGHKMVGPTGIGVLYGKKELLEKMEPIEFGGEMIDFVGLHESTWKELPWKFEGGTPIIAGAIGLGAAIDFLEEIGLDNIERHEHKLAAYAMEKMSAVEGLTIFGPKDAEKRAGVITFNINDVHPHDVATVLDADGIAVRAGHHCAQPLMKWLDVSSTARASFYLYNTEEDIDKLVSGLVKTKEYFSNVF</sequence>
<dbReference type="GO" id="GO:0031071">
    <property type="term" value="F:cysteine desulfurase activity"/>
    <property type="evidence" value="ECO:0007669"/>
    <property type="project" value="UniProtKB-UniRule"/>
</dbReference>